<sequence length="115" mass="13902">MKKALPLFVFVLGTVSAAAQAVPDQNPAFAVSREKYMRMADSITKWHSTTVHDTYKAYDWYEAREERRTERRNNRYAIRLARAQRVDRGYYYDPYFDSYNYGGRFGFRNRRSFWW</sequence>
<dbReference type="Proteomes" id="UP001501725">
    <property type="component" value="Unassembled WGS sequence"/>
</dbReference>
<comment type="caution">
    <text evidence="2">The sequence shown here is derived from an EMBL/GenBank/DDBJ whole genome shotgun (WGS) entry which is preliminary data.</text>
</comment>
<feature type="chain" id="PRO_5045630445" description="DUF4148 domain-containing protein" evidence="1">
    <location>
        <begin position="22"/>
        <end position="115"/>
    </location>
</feature>
<evidence type="ECO:0008006" key="4">
    <source>
        <dbReference type="Google" id="ProtNLM"/>
    </source>
</evidence>
<protein>
    <recommendedName>
        <fullName evidence="4">DUF4148 domain-containing protein</fullName>
    </recommendedName>
</protein>
<organism evidence="2 3">
    <name type="scientific">Flaviaesturariibacter amylovorans</name>
    <dbReference type="NCBI Taxonomy" id="1084520"/>
    <lineage>
        <taxon>Bacteria</taxon>
        <taxon>Pseudomonadati</taxon>
        <taxon>Bacteroidota</taxon>
        <taxon>Chitinophagia</taxon>
        <taxon>Chitinophagales</taxon>
        <taxon>Chitinophagaceae</taxon>
        <taxon>Flaviaestuariibacter</taxon>
    </lineage>
</organism>
<reference evidence="3" key="1">
    <citation type="journal article" date="2019" name="Int. J. Syst. Evol. Microbiol.">
        <title>The Global Catalogue of Microorganisms (GCM) 10K type strain sequencing project: providing services to taxonomists for standard genome sequencing and annotation.</title>
        <authorList>
            <consortium name="The Broad Institute Genomics Platform"/>
            <consortium name="The Broad Institute Genome Sequencing Center for Infectious Disease"/>
            <person name="Wu L."/>
            <person name="Ma J."/>
        </authorList>
    </citation>
    <scope>NUCLEOTIDE SEQUENCE [LARGE SCALE GENOMIC DNA]</scope>
    <source>
        <strain evidence="3">JCM 17919</strain>
    </source>
</reference>
<evidence type="ECO:0000313" key="3">
    <source>
        <dbReference type="Proteomes" id="UP001501725"/>
    </source>
</evidence>
<keyword evidence="1" id="KW-0732">Signal</keyword>
<proteinExistence type="predicted"/>
<keyword evidence="3" id="KW-1185">Reference proteome</keyword>
<evidence type="ECO:0000256" key="1">
    <source>
        <dbReference type="SAM" id="SignalP"/>
    </source>
</evidence>
<evidence type="ECO:0000313" key="2">
    <source>
        <dbReference type="EMBL" id="GAA4338643.1"/>
    </source>
</evidence>
<gene>
    <name evidence="2" type="ORF">GCM10023184_35220</name>
</gene>
<dbReference type="RefSeq" id="WP_345257123.1">
    <property type="nucleotide sequence ID" value="NZ_BAABGY010000011.1"/>
</dbReference>
<accession>A0ABP8HG06</accession>
<feature type="signal peptide" evidence="1">
    <location>
        <begin position="1"/>
        <end position="21"/>
    </location>
</feature>
<name>A0ABP8HG06_9BACT</name>
<dbReference type="EMBL" id="BAABGY010000011">
    <property type="protein sequence ID" value="GAA4338643.1"/>
    <property type="molecule type" value="Genomic_DNA"/>
</dbReference>